<dbReference type="GO" id="GO:0004792">
    <property type="term" value="F:thiosulfate-cyanide sulfurtransferase activity"/>
    <property type="evidence" value="ECO:0007669"/>
    <property type="project" value="InterPro"/>
</dbReference>
<protein>
    <recommendedName>
        <fullName evidence="2">Rhodanese domain-containing protein</fullName>
    </recommendedName>
</protein>
<dbReference type="Pfam" id="PF00581">
    <property type="entry name" value="Rhodanese"/>
    <property type="match status" value="2"/>
</dbReference>
<dbReference type="AlphaFoldDB" id="A0A094SDM1"/>
<dbReference type="Gene3D" id="3.40.250.10">
    <property type="entry name" value="Rhodanese-like domain"/>
    <property type="match status" value="2"/>
</dbReference>
<gene>
    <name evidence="3" type="ORF">GM50_14890</name>
</gene>
<evidence type="ECO:0000259" key="2">
    <source>
        <dbReference type="PROSITE" id="PS50206"/>
    </source>
</evidence>
<accession>A0A094SDM1</accession>
<feature type="domain" description="Rhodanese" evidence="2">
    <location>
        <begin position="209"/>
        <end position="321"/>
    </location>
</feature>
<dbReference type="PROSITE" id="PS00683">
    <property type="entry name" value="RHODANESE_2"/>
    <property type="match status" value="1"/>
</dbReference>
<dbReference type="InterPro" id="IPR051126">
    <property type="entry name" value="Thiosulfate_sulfurtransferase"/>
</dbReference>
<keyword evidence="1" id="KW-0677">Repeat</keyword>
<sequence length="331" mass="36547">MIQIQFNFNLKEIMKTFNKKYVAVASVVAISLTSFLALPSAQAAPKNQARSVVQADWLEKNLDDPKVVVVEVSTEPGVYERGHIRNAVKITWHTDLVDTVNRDVVSAANFQKFAQAAGINQDSTVVLYGDKNNWFAAWGAWIFNLYGAKDVRLLDGGRVKWEKDGRALTTAVTSKSKGNFISTRLDKTLRATLLQDIIPVAKKRVKKDLIDIRSADEFSGKIFAPAGFQELAVRAGHIPGAINVPWGLNVNADGTFKTVAELRKLYADRGVDGKQSIITYCRIGERSSLTWFVLSEILGYDVKNYDGSWTEYGNTVGVPISNPSGTIWGNS</sequence>
<dbReference type="EMBL" id="JNSK01000070">
    <property type="protein sequence ID" value="KGA16278.1"/>
    <property type="molecule type" value="Genomic_DNA"/>
</dbReference>
<evidence type="ECO:0000313" key="3">
    <source>
        <dbReference type="EMBL" id="KGA16278.1"/>
    </source>
</evidence>
<dbReference type="InterPro" id="IPR036873">
    <property type="entry name" value="Rhodanese-like_dom_sf"/>
</dbReference>
<dbReference type="PANTHER" id="PTHR43855:SF1">
    <property type="entry name" value="THIOSULFATE SULFURTRANSFERASE"/>
    <property type="match status" value="1"/>
</dbReference>
<dbReference type="InterPro" id="IPR001763">
    <property type="entry name" value="Rhodanese-like_dom"/>
</dbReference>
<evidence type="ECO:0000256" key="1">
    <source>
        <dbReference type="ARBA" id="ARBA00022737"/>
    </source>
</evidence>
<dbReference type="PANTHER" id="PTHR43855">
    <property type="entry name" value="THIOSULFATE SULFURTRANSFERASE"/>
    <property type="match status" value="1"/>
</dbReference>
<dbReference type="CDD" id="cd01448">
    <property type="entry name" value="TST_Repeat_1"/>
    <property type="match status" value="1"/>
</dbReference>
<dbReference type="PROSITE" id="PS50206">
    <property type="entry name" value="RHODANESE_3"/>
    <property type="match status" value="2"/>
</dbReference>
<reference evidence="3" key="1">
    <citation type="submission" date="2014-05" db="EMBL/GenBank/DDBJ databases">
        <title>Key roles for freshwater Actinobacteria revealed by deep metagenomic sequencing.</title>
        <authorList>
            <person name="Ghai R."/>
            <person name="Mizuno C.M."/>
            <person name="Picazo A."/>
            <person name="Camacho A."/>
            <person name="Rodriguez-Valera F."/>
        </authorList>
    </citation>
    <scope>NUCLEOTIDE SEQUENCE</scope>
</reference>
<name>A0A094SDM1_9ZZZZ</name>
<comment type="caution">
    <text evidence="3">The sequence shown here is derived from an EMBL/GenBank/DDBJ whole genome shotgun (WGS) entry which is preliminary data.</text>
</comment>
<dbReference type="SUPFAM" id="SSF52821">
    <property type="entry name" value="Rhodanese/Cell cycle control phosphatase"/>
    <property type="match status" value="2"/>
</dbReference>
<dbReference type="CDD" id="cd01449">
    <property type="entry name" value="TST_Repeat_2"/>
    <property type="match status" value="1"/>
</dbReference>
<dbReference type="SMART" id="SM00450">
    <property type="entry name" value="RHOD"/>
    <property type="match status" value="2"/>
</dbReference>
<organism evidence="3">
    <name type="scientific">freshwater metagenome</name>
    <dbReference type="NCBI Taxonomy" id="449393"/>
    <lineage>
        <taxon>unclassified sequences</taxon>
        <taxon>metagenomes</taxon>
        <taxon>ecological metagenomes</taxon>
    </lineage>
</organism>
<dbReference type="InterPro" id="IPR001307">
    <property type="entry name" value="Thiosulphate_STrfase_CS"/>
</dbReference>
<proteinExistence type="predicted"/>
<feature type="domain" description="Rhodanese" evidence="2">
    <location>
        <begin position="63"/>
        <end position="170"/>
    </location>
</feature>